<protein>
    <submittedName>
        <fullName evidence="1">Uncharacterized protein</fullName>
    </submittedName>
</protein>
<dbReference type="AlphaFoldDB" id="A0A8J3YDY0"/>
<dbReference type="EMBL" id="BOOY01000038">
    <property type="protein sequence ID" value="GIJ06037.1"/>
    <property type="molecule type" value="Genomic_DNA"/>
</dbReference>
<reference evidence="1" key="1">
    <citation type="submission" date="2021-01" db="EMBL/GenBank/DDBJ databases">
        <title>Whole genome shotgun sequence of Spirilliplanes yamanashiensis NBRC 15828.</title>
        <authorList>
            <person name="Komaki H."/>
            <person name="Tamura T."/>
        </authorList>
    </citation>
    <scope>NUCLEOTIDE SEQUENCE</scope>
    <source>
        <strain evidence="1">NBRC 15828</strain>
    </source>
</reference>
<dbReference type="Proteomes" id="UP000652013">
    <property type="component" value="Unassembled WGS sequence"/>
</dbReference>
<accession>A0A8J3YDY0</accession>
<name>A0A8J3YDY0_9ACTN</name>
<comment type="caution">
    <text evidence="1">The sequence shown here is derived from an EMBL/GenBank/DDBJ whole genome shotgun (WGS) entry which is preliminary data.</text>
</comment>
<organism evidence="1 2">
    <name type="scientific">Spirilliplanes yamanashiensis</name>
    <dbReference type="NCBI Taxonomy" id="42233"/>
    <lineage>
        <taxon>Bacteria</taxon>
        <taxon>Bacillati</taxon>
        <taxon>Actinomycetota</taxon>
        <taxon>Actinomycetes</taxon>
        <taxon>Micromonosporales</taxon>
        <taxon>Micromonosporaceae</taxon>
        <taxon>Spirilliplanes</taxon>
    </lineage>
</organism>
<proteinExistence type="predicted"/>
<gene>
    <name evidence="1" type="ORF">Sya03_53890</name>
</gene>
<evidence type="ECO:0000313" key="1">
    <source>
        <dbReference type="EMBL" id="GIJ06037.1"/>
    </source>
</evidence>
<sequence>MVAAVLAVLAGAGLLAGRWLSPGSPRDQALDRARAAALERAGRAADRVEEGDAREAAQYVHDAAQADGIEVMAVRGADRDRGDGVTLVVRAEGSAGVAGAGGGEVAGRWCFELLFDGTTNDLVQDEVDCPAGPPVTVATDPELPPGVGDELARALPAGEPVTERSLRRAVAGLRLDPRVGREVGTFDGGVVAGVLRATRYRCLMMRVTSDGELQTWVPSRISVAPGESDCTAGSAAGGTGR</sequence>
<evidence type="ECO:0000313" key="2">
    <source>
        <dbReference type="Proteomes" id="UP000652013"/>
    </source>
</evidence>
<keyword evidence="2" id="KW-1185">Reference proteome</keyword>